<feature type="coiled-coil region" evidence="9">
    <location>
        <begin position="160"/>
        <end position="194"/>
    </location>
</feature>
<keyword evidence="1 6" id="KW-0963">Cytoplasm</keyword>
<dbReference type="Pfam" id="PF19275">
    <property type="entry name" value="HflX_C"/>
    <property type="match status" value="1"/>
</dbReference>
<dbReference type="InterPro" id="IPR027417">
    <property type="entry name" value="P-loop_NTPase"/>
</dbReference>
<dbReference type="PRINTS" id="PR00326">
    <property type="entry name" value="GTP1OBG"/>
</dbReference>
<feature type="binding site" evidence="7">
    <location>
        <begin position="261"/>
        <end position="264"/>
    </location>
    <ligand>
        <name>GTP</name>
        <dbReference type="ChEBI" id="CHEBI:37565"/>
    </ligand>
</feature>
<dbReference type="EMBL" id="JTFC01000039">
    <property type="protein sequence ID" value="RUS53189.1"/>
    <property type="molecule type" value="Genomic_DNA"/>
</dbReference>
<dbReference type="PROSITE" id="PS51705">
    <property type="entry name" value="G_HFLX"/>
    <property type="match status" value="1"/>
</dbReference>
<evidence type="ECO:0000313" key="12">
    <source>
        <dbReference type="Proteomes" id="UP000288623"/>
    </source>
</evidence>
<evidence type="ECO:0000259" key="10">
    <source>
        <dbReference type="PROSITE" id="PS51705"/>
    </source>
</evidence>
<dbReference type="InterPro" id="IPR016496">
    <property type="entry name" value="GTPase_HflX"/>
</dbReference>
<proteinExistence type="inferred from homology"/>
<dbReference type="CDD" id="cd01878">
    <property type="entry name" value="HflX"/>
    <property type="match status" value="1"/>
</dbReference>
<dbReference type="GO" id="GO:0005737">
    <property type="term" value="C:cytoplasm"/>
    <property type="evidence" value="ECO:0007669"/>
    <property type="project" value="UniProtKB-SubCell"/>
</dbReference>
<dbReference type="Pfam" id="PF01926">
    <property type="entry name" value="MMR_HSR1"/>
    <property type="match status" value="1"/>
</dbReference>
<evidence type="ECO:0000256" key="5">
    <source>
        <dbReference type="ARBA" id="ARBA00023134"/>
    </source>
</evidence>
<feature type="binding site" evidence="7">
    <location>
        <begin position="207"/>
        <end position="214"/>
    </location>
    <ligand>
        <name>GTP</name>
        <dbReference type="ChEBI" id="CHEBI:37565"/>
    </ligand>
</feature>
<dbReference type="Proteomes" id="UP000288623">
    <property type="component" value="Unassembled WGS sequence"/>
</dbReference>
<dbReference type="GO" id="GO:0043022">
    <property type="term" value="F:ribosome binding"/>
    <property type="evidence" value="ECO:0007669"/>
    <property type="project" value="TreeGrafter"/>
</dbReference>
<feature type="binding site" evidence="8">
    <location>
        <position position="241"/>
    </location>
    <ligand>
        <name>Mg(2+)</name>
        <dbReference type="ChEBI" id="CHEBI:18420"/>
    </ligand>
</feature>
<dbReference type="Pfam" id="PF13167">
    <property type="entry name" value="GTP-bdg_N"/>
    <property type="match status" value="1"/>
</dbReference>
<dbReference type="PANTHER" id="PTHR10229:SF4">
    <property type="entry name" value="GTPASE HFLX"/>
    <property type="match status" value="1"/>
</dbReference>
<feature type="binding site" evidence="7">
    <location>
        <begin position="347"/>
        <end position="349"/>
    </location>
    <ligand>
        <name>GTP</name>
        <dbReference type="ChEBI" id="CHEBI:37565"/>
    </ligand>
</feature>
<evidence type="ECO:0000256" key="1">
    <source>
        <dbReference type="ARBA" id="ARBA00022490"/>
    </source>
</evidence>
<evidence type="ECO:0000256" key="4">
    <source>
        <dbReference type="ARBA" id="ARBA00022842"/>
    </source>
</evidence>
<dbReference type="InterPro" id="IPR006073">
    <property type="entry name" value="GTP-bd"/>
</dbReference>
<dbReference type="InterPro" id="IPR042108">
    <property type="entry name" value="GTPase_HflX_N_sf"/>
</dbReference>
<protein>
    <recommendedName>
        <fullName evidence="6">GTPase HflX</fullName>
    </recommendedName>
    <alternativeName>
        <fullName evidence="6">GTP-binding protein HflX</fullName>
    </alternativeName>
</protein>
<dbReference type="Pfam" id="PF16360">
    <property type="entry name" value="GTP-bdg_M"/>
    <property type="match status" value="1"/>
</dbReference>
<dbReference type="InterPro" id="IPR030394">
    <property type="entry name" value="G_HFLX_dom"/>
</dbReference>
<reference evidence="11 12" key="1">
    <citation type="submission" date="2014-11" db="EMBL/GenBank/DDBJ databases">
        <title>Genome sequence and analysis of novel Kurthia sp.</title>
        <authorList>
            <person name="Lawson J.N."/>
            <person name="Gonzalez J.E."/>
            <person name="Rinauldi L."/>
            <person name="Xuan Z."/>
            <person name="Firman A."/>
            <person name="Shaddox L."/>
            <person name="Trudeau A."/>
            <person name="Shah S."/>
            <person name="Reiman D."/>
        </authorList>
    </citation>
    <scope>NUCLEOTIDE SEQUENCE [LARGE SCALE GENOMIC DNA]</scope>
    <source>
        <strain evidence="11 12">3B1D</strain>
    </source>
</reference>
<organism evidence="11 12">
    <name type="scientific">Candidatus Kurthia intestinigallinarum</name>
    <dbReference type="NCBI Taxonomy" id="1562256"/>
    <lineage>
        <taxon>Bacteria</taxon>
        <taxon>Bacillati</taxon>
        <taxon>Bacillota</taxon>
        <taxon>Bacilli</taxon>
        <taxon>Bacillales</taxon>
        <taxon>Caryophanaceae</taxon>
        <taxon>Kurthia</taxon>
    </lineage>
</organism>
<keyword evidence="2 8" id="KW-0479">Metal-binding</keyword>
<comment type="similarity">
    <text evidence="6">Belongs to the TRAFAC class OBG-HflX-like GTPase superfamily. HflX GTPase family.</text>
</comment>
<evidence type="ECO:0000256" key="8">
    <source>
        <dbReference type="PIRSR" id="PIRSR006809-2"/>
    </source>
</evidence>
<comment type="cofactor">
    <cofactor evidence="8">
        <name>Mg(2+)</name>
        <dbReference type="ChEBI" id="CHEBI:18420"/>
    </cofactor>
</comment>
<evidence type="ECO:0000256" key="2">
    <source>
        <dbReference type="ARBA" id="ARBA00022723"/>
    </source>
</evidence>
<dbReference type="Gene3D" id="3.40.50.11060">
    <property type="entry name" value="GTPase HflX, N-terminal domain"/>
    <property type="match status" value="1"/>
</dbReference>
<dbReference type="InterPro" id="IPR032305">
    <property type="entry name" value="GTP-bd_M"/>
</dbReference>
<feature type="domain" description="Hflx-type G" evidence="10">
    <location>
        <begin position="201"/>
        <end position="369"/>
    </location>
</feature>
<feature type="binding site" evidence="8">
    <location>
        <position position="214"/>
    </location>
    <ligand>
        <name>Mg(2+)</name>
        <dbReference type="ChEBI" id="CHEBI:18420"/>
    </ligand>
</feature>
<name>A0A433RQX9_9BACL</name>
<keyword evidence="5 6" id="KW-0342">GTP-binding</keyword>
<dbReference type="FunFam" id="3.40.50.11060:FF:000001">
    <property type="entry name" value="GTPase HflX"/>
    <property type="match status" value="1"/>
</dbReference>
<keyword evidence="3 6" id="KW-0547">Nucleotide-binding</keyword>
<accession>A0A433RQX9</accession>
<dbReference type="NCBIfam" id="TIGR03156">
    <property type="entry name" value="GTP_HflX"/>
    <property type="match status" value="1"/>
</dbReference>
<dbReference type="GO" id="GO:0003924">
    <property type="term" value="F:GTPase activity"/>
    <property type="evidence" value="ECO:0007669"/>
    <property type="project" value="UniProtKB-UniRule"/>
</dbReference>
<feature type="binding site" evidence="7">
    <location>
        <begin position="239"/>
        <end position="243"/>
    </location>
    <ligand>
        <name>GTP</name>
        <dbReference type="ChEBI" id="CHEBI:37565"/>
    </ligand>
</feature>
<keyword evidence="9" id="KW-0175">Coiled coil</keyword>
<feature type="binding site" evidence="7">
    <location>
        <begin position="327"/>
        <end position="330"/>
    </location>
    <ligand>
        <name>GTP</name>
        <dbReference type="ChEBI" id="CHEBI:37565"/>
    </ligand>
</feature>
<evidence type="ECO:0000256" key="6">
    <source>
        <dbReference type="HAMAP-Rule" id="MF_00900"/>
    </source>
</evidence>
<sequence>MEENIKERAILVGVNIRNDRHFDYSIEELGNLAEALDVEVVGVITQNLERVTPSHYVGTGKILEIRELYDALDANVIIFDDELSPAQLRNLEHDIDAKVIDRTTLVLDIFARRAKTREAQLQVEIAQLQYLMPRLVGMNASLSRQGGGTGGGFQNKGSGETKLELDRRKIEKQISKIRRELDEIQAQRSTQRKKRQKNAIPVVSLVGYTNAGKSTIMNQLLARTNPDEEKQVFEKDMLFATLDTSVRQIELEDNKRFLLTDTVGFVSKLPHHLVKAFRSTLEEAREADLLLHVVDTSNAENAYMVEITNNTLSDVGVGDVPTIFVYNKADRANIAYPYVNQNQIYLSAKDGQGLDELLEMIKKEIFSDYEIHTVCIPYDRGDLVSYLNEHANILSTDYDEAGTVLKVDLKVADVNRMRPFFI</sequence>
<dbReference type="RefSeq" id="WP_126991445.1">
    <property type="nucleotide sequence ID" value="NZ_JTFC01000039.1"/>
</dbReference>
<dbReference type="Gene3D" id="3.40.50.300">
    <property type="entry name" value="P-loop containing nucleotide triphosphate hydrolases"/>
    <property type="match status" value="1"/>
</dbReference>
<dbReference type="GO" id="GO:0046872">
    <property type="term" value="F:metal ion binding"/>
    <property type="evidence" value="ECO:0007669"/>
    <property type="project" value="UniProtKB-KW"/>
</dbReference>
<keyword evidence="4 8" id="KW-0460">Magnesium</keyword>
<comment type="function">
    <text evidence="6">GTPase that associates with the 50S ribosomal subunit and may have a role during protein synthesis or ribosome biogenesis.</text>
</comment>
<dbReference type="FunFam" id="3.40.50.300:FF:001198">
    <property type="entry name" value="GTPase HflX"/>
    <property type="match status" value="1"/>
</dbReference>
<dbReference type="InterPro" id="IPR025121">
    <property type="entry name" value="GTPase_HflX_N"/>
</dbReference>
<evidence type="ECO:0000313" key="11">
    <source>
        <dbReference type="EMBL" id="RUS53189.1"/>
    </source>
</evidence>
<evidence type="ECO:0000256" key="3">
    <source>
        <dbReference type="ARBA" id="ARBA00022741"/>
    </source>
</evidence>
<gene>
    <name evidence="6" type="primary">hflX</name>
    <name evidence="11" type="ORF">QI30_15150</name>
</gene>
<dbReference type="Gene3D" id="6.10.250.2860">
    <property type="match status" value="1"/>
</dbReference>
<dbReference type="AlphaFoldDB" id="A0A433RQX9"/>
<evidence type="ECO:0000256" key="7">
    <source>
        <dbReference type="PIRSR" id="PIRSR006809-1"/>
    </source>
</evidence>
<comment type="subunit">
    <text evidence="6">Monomer. Associates with the 50S ribosomal subunit.</text>
</comment>
<dbReference type="OrthoDB" id="9812272at2"/>
<dbReference type="InterPro" id="IPR045498">
    <property type="entry name" value="HflX_C"/>
</dbReference>
<dbReference type="SUPFAM" id="SSF52540">
    <property type="entry name" value="P-loop containing nucleoside triphosphate hydrolases"/>
    <property type="match status" value="1"/>
</dbReference>
<comment type="caution">
    <text evidence="11">The sequence shown here is derived from an EMBL/GenBank/DDBJ whole genome shotgun (WGS) entry which is preliminary data.</text>
</comment>
<dbReference type="HAMAP" id="MF_00900">
    <property type="entry name" value="GTPase_HflX"/>
    <property type="match status" value="1"/>
</dbReference>
<dbReference type="PANTHER" id="PTHR10229">
    <property type="entry name" value="GTP-BINDING PROTEIN HFLX"/>
    <property type="match status" value="1"/>
</dbReference>
<keyword evidence="12" id="KW-1185">Reference proteome</keyword>
<dbReference type="GO" id="GO:0005525">
    <property type="term" value="F:GTP binding"/>
    <property type="evidence" value="ECO:0007669"/>
    <property type="project" value="UniProtKB-UniRule"/>
</dbReference>
<comment type="subcellular location">
    <subcellularLocation>
        <location evidence="6">Cytoplasm</location>
    </subcellularLocation>
    <text evidence="6">May associate with membranes.</text>
</comment>
<evidence type="ECO:0000256" key="9">
    <source>
        <dbReference type="SAM" id="Coils"/>
    </source>
</evidence>
<dbReference type="PIRSF" id="PIRSF006809">
    <property type="entry name" value="GTP-binding_hflX_prd"/>
    <property type="match status" value="1"/>
</dbReference>